<dbReference type="PANTHER" id="PTHR47566">
    <property type="match status" value="1"/>
</dbReference>
<evidence type="ECO:0000256" key="3">
    <source>
        <dbReference type="SAM" id="Coils"/>
    </source>
</evidence>
<evidence type="ECO:0000259" key="6">
    <source>
        <dbReference type="Pfam" id="PF16378"/>
    </source>
</evidence>
<dbReference type="Pfam" id="PF16378">
    <property type="entry name" value="DUF4988"/>
    <property type="match status" value="1"/>
</dbReference>
<keyword evidence="3" id="KW-0175">Coiled coil</keyword>
<evidence type="ECO:0000256" key="4">
    <source>
        <dbReference type="SAM" id="MobiDB-lite"/>
    </source>
</evidence>
<dbReference type="InterPro" id="IPR024361">
    <property type="entry name" value="BACON"/>
</dbReference>
<dbReference type="InterPro" id="IPR032149">
    <property type="entry name" value="DUF4988"/>
</dbReference>
<dbReference type="EMBL" id="CP003274">
    <property type="protein sequence ID" value="AFL77219.1"/>
    <property type="molecule type" value="Genomic_DNA"/>
</dbReference>
<gene>
    <name evidence="7" type="ordered locus">Alfi_0848</name>
</gene>
<evidence type="ECO:0000313" key="7">
    <source>
        <dbReference type="EMBL" id="AFL77219.1"/>
    </source>
</evidence>
<dbReference type="CDD" id="cd14948">
    <property type="entry name" value="BACON"/>
    <property type="match status" value="2"/>
</dbReference>
<name>I3YJQ1_ALIFI</name>
<dbReference type="KEGG" id="afd:Alfi_0848"/>
<feature type="coiled-coil region" evidence="3">
    <location>
        <begin position="15"/>
        <end position="56"/>
    </location>
</feature>
<dbReference type="Gene3D" id="2.60.40.10">
    <property type="entry name" value="Immunoglobulins"/>
    <property type="match status" value="2"/>
</dbReference>
<feature type="compositionally biased region" description="Basic and acidic residues" evidence="4">
    <location>
        <begin position="138"/>
        <end position="153"/>
    </location>
</feature>
<evidence type="ECO:0000259" key="5">
    <source>
        <dbReference type="Pfam" id="PF13004"/>
    </source>
</evidence>
<reference evidence="8" key="1">
    <citation type="journal article" date="2013" name="Stand. Genomic Sci.">
        <title>Complete genome sequence of the bile-resistant pigment-producing anaerobe Alistipes finegoldii type strain (AHN2437(T)).</title>
        <authorList>
            <person name="Mavromatis K."/>
            <person name="Stackebrandt E."/>
            <person name="Munk C."/>
            <person name="Lapidus A."/>
            <person name="Nolan M."/>
            <person name="Lucas S."/>
            <person name="Hammon N."/>
            <person name="Deshpande S."/>
            <person name="Cheng J.F."/>
            <person name="Tapia R."/>
            <person name="Goodwin L.A."/>
            <person name="Pitluck S."/>
            <person name="Liolios K."/>
            <person name="Pagani I."/>
            <person name="Ivanova N."/>
            <person name="Mikhailova N."/>
            <person name="Huntemann M."/>
            <person name="Pati A."/>
            <person name="Chen A."/>
            <person name="Palaniappan K."/>
            <person name="Land M."/>
            <person name="Hauser L."/>
            <person name="Rohde M."/>
            <person name="Gronow S."/>
            <person name="Goker M."/>
            <person name="Detter J.C."/>
            <person name="Bristow J."/>
            <person name="Eisen J.A."/>
            <person name="Markowitz V."/>
            <person name="Hugenholtz P."/>
            <person name="Kyrpides N.C."/>
            <person name="Klenk H.P."/>
            <person name="Woyke T."/>
        </authorList>
    </citation>
    <scope>NUCLEOTIDE SEQUENCE</scope>
    <source>
        <strain evidence="8">DSM 17242 / JCM 16770 / AHN 2437 / CCUG 46020 / CIP 107999</strain>
    </source>
</reference>
<dbReference type="Gene3D" id="3.80.10.10">
    <property type="entry name" value="Ribonuclease Inhibitor"/>
    <property type="match status" value="2"/>
</dbReference>
<evidence type="ECO:0008006" key="9">
    <source>
        <dbReference type="Google" id="ProtNLM"/>
    </source>
</evidence>
<dbReference type="InterPro" id="IPR032675">
    <property type="entry name" value="LRR_dom_sf"/>
</dbReference>
<feature type="domain" description="DUF4988" evidence="6">
    <location>
        <begin position="18"/>
        <end position="236"/>
    </location>
</feature>
<dbReference type="Pfam" id="PF13004">
    <property type="entry name" value="BACON"/>
    <property type="match status" value="2"/>
</dbReference>
<feature type="region of interest" description="Disordered" evidence="4">
    <location>
        <begin position="138"/>
        <end position="169"/>
    </location>
</feature>
<proteinExistence type="predicted"/>
<protein>
    <recommendedName>
        <fullName evidence="9">DUF1566 domain-containing protein</fullName>
    </recommendedName>
</protein>
<dbReference type="PATRIC" id="fig|679935.3.peg.778"/>
<keyword evidence="2" id="KW-0677">Repeat</keyword>
<feature type="domain" description="BACON" evidence="5">
    <location>
        <begin position="366"/>
        <end position="415"/>
    </location>
</feature>
<dbReference type="HOGENOM" id="CLU_295219_0_0_10"/>
<sequence length="1025" mass="112274">MCGLLLLGCSDKYDDSALRNDLNDLENRLTILEERCKQMNTNISSLQTIITALQNNDYITSVTPITNDGEIIGYTITFAKSNSITIYNGTDGKDGEDGVNGEDGTNGKDGVTPTIGVKQDTDGVYYWTLNGDWLKDDKGNKIKAEGTDGKDGADGSGGEDGTNGKDGVTPKLEIREGYWWISYDNGTNWTQLGKATGEDGKDGTDGKDGSSIFKSVTEDDENVYFTLADDTIITIPKSVALSIRFDSSDLINISAGETKTLNYTITSSSETVTIETFEQAGWKVEITEQTKLTGTIAITAPNPIRDGKILIILTDAQNNSYMKTITLKGVGNTITTVQDTYTVNAAGGLLDVAVTANIDYTIQIPQDAKTWLSIQSQGENIRFSVAENESYDGRSADITLAGVDGTTSCKVTITQLQKDAIILSESDYELTYEQQTLQVVLQSNTDLLVTIPETDTWITHVSTRAMTERTLNFNIASNDGSQSRTGYITIQNADKNVSQTITIVQKGDVADVLTFEDPLFKAYLTANFDTNGDKEIDTKEALKITFIKCNGKSIYSLKGVEYFANLKTLDCSNNSVVELDLTQNTQLTEIKCFSNSLVDLKIGGLENLSYLDCNTNSLTAIDTNTNPALTYYNCASNVIKALDVSNNTKLEKLYCHSCRLLTSLNIKNCGNLTALYLISSSSNCVSQSTISVKNSSLQSLVLGGYAKWTKADISSNAYLKAVDLSELPTLITLNCTDNAQLTSLNTNKCYAIKYVDCSSNILSALDLSTNRALQTLDCFANNLTALDLSNNVALQTINCYENQLKNLDVNNCLSLNDLDCHSNQLPTLLISNCSELKSLKCYDNQLNELEVINNQKLTYLDCRGNSITEINISKNINLDYFYCSNTTMPITSVNGILKIGYCINIDGNNGIIYELAENHHGKAISINESGRMEWVDGVEEWCEQLGAAWKLPSKEELLQVYYNKNILNQSLQKVGYPLLSGSYWAAADSTDITYHYAFSVSFDSGYVRHISAAGHSENTRAVCEF</sequence>
<dbReference type="eggNOG" id="COG4886">
    <property type="taxonomic scope" value="Bacteria"/>
</dbReference>
<dbReference type="InterPro" id="IPR013783">
    <property type="entry name" value="Ig-like_fold"/>
</dbReference>
<dbReference type="AlphaFoldDB" id="I3YJQ1"/>
<evidence type="ECO:0000313" key="8">
    <source>
        <dbReference type="Proteomes" id="UP000006052"/>
    </source>
</evidence>
<accession>I3YJQ1</accession>
<dbReference type="SUPFAM" id="SSF52058">
    <property type="entry name" value="L domain-like"/>
    <property type="match status" value="2"/>
</dbReference>
<feature type="region of interest" description="Disordered" evidence="4">
    <location>
        <begin position="91"/>
        <end position="115"/>
    </location>
</feature>
<organism evidence="7 8">
    <name type="scientific">Alistipes finegoldii (strain DSM 17242 / JCM 16770 / CCUG 46020 / CIP 107999 / KCTC 15236 / AHN 2437)</name>
    <dbReference type="NCBI Taxonomy" id="679935"/>
    <lineage>
        <taxon>Bacteria</taxon>
        <taxon>Pseudomonadati</taxon>
        <taxon>Bacteroidota</taxon>
        <taxon>Bacteroidia</taxon>
        <taxon>Bacteroidales</taxon>
        <taxon>Rikenellaceae</taxon>
        <taxon>Alistipes</taxon>
    </lineage>
</organism>
<dbReference type="Proteomes" id="UP000006052">
    <property type="component" value="Chromosome"/>
</dbReference>
<keyword evidence="1" id="KW-0433">Leucine-rich repeat</keyword>
<dbReference type="GO" id="GO:0035591">
    <property type="term" value="F:signaling adaptor activity"/>
    <property type="evidence" value="ECO:0007669"/>
    <property type="project" value="TreeGrafter"/>
</dbReference>
<dbReference type="InterPro" id="IPR052574">
    <property type="entry name" value="CDIRP"/>
</dbReference>
<evidence type="ECO:0000256" key="2">
    <source>
        <dbReference type="ARBA" id="ARBA00022737"/>
    </source>
</evidence>
<evidence type="ECO:0000256" key="1">
    <source>
        <dbReference type="ARBA" id="ARBA00022614"/>
    </source>
</evidence>
<dbReference type="PANTHER" id="PTHR47566:SF1">
    <property type="entry name" value="PROTEIN NUD1"/>
    <property type="match status" value="1"/>
</dbReference>
<feature type="domain" description="BACON" evidence="5">
    <location>
        <begin position="452"/>
        <end position="506"/>
    </location>
</feature>